<comment type="caution">
    <text evidence="13">The sequence shown here is derived from an EMBL/GenBank/DDBJ whole genome shotgun (WGS) entry which is preliminary data.</text>
</comment>
<name>A0A124P815_9BURK</name>
<feature type="domain" description="ABC transmembrane type-1" evidence="11">
    <location>
        <begin position="165"/>
        <end position="426"/>
    </location>
</feature>
<evidence type="ECO:0000313" key="14">
    <source>
        <dbReference type="Proteomes" id="UP000062788"/>
    </source>
</evidence>
<dbReference type="GO" id="GO:0034040">
    <property type="term" value="F:ATPase-coupled lipid transmembrane transporter activity"/>
    <property type="evidence" value="ECO:0007669"/>
    <property type="project" value="TreeGrafter"/>
</dbReference>
<dbReference type="Pfam" id="PF03412">
    <property type="entry name" value="Peptidase_C39"/>
    <property type="match status" value="1"/>
</dbReference>
<evidence type="ECO:0000313" key="13">
    <source>
        <dbReference type="EMBL" id="KVE23947.1"/>
    </source>
</evidence>
<dbReference type="CDD" id="cd03228">
    <property type="entry name" value="ABCC_MRP_Like"/>
    <property type="match status" value="1"/>
</dbReference>
<evidence type="ECO:0000256" key="4">
    <source>
        <dbReference type="ARBA" id="ARBA00022692"/>
    </source>
</evidence>
<dbReference type="Pfam" id="PF00005">
    <property type="entry name" value="ABC_tran"/>
    <property type="match status" value="1"/>
</dbReference>
<gene>
    <name evidence="13" type="ORF">WS67_22375</name>
</gene>
<evidence type="ECO:0000256" key="1">
    <source>
        <dbReference type="ARBA" id="ARBA00004651"/>
    </source>
</evidence>
<evidence type="ECO:0000256" key="5">
    <source>
        <dbReference type="ARBA" id="ARBA00022741"/>
    </source>
</evidence>
<dbReference type="CDD" id="cd18567">
    <property type="entry name" value="ABC_6TM_CvaB_RaxB_like"/>
    <property type="match status" value="1"/>
</dbReference>
<keyword evidence="14" id="KW-1185">Reference proteome</keyword>
<dbReference type="EMBL" id="LOWA01000056">
    <property type="protein sequence ID" value="KVE23947.1"/>
    <property type="molecule type" value="Genomic_DNA"/>
</dbReference>
<dbReference type="PANTHER" id="PTHR24221">
    <property type="entry name" value="ATP-BINDING CASSETTE SUB-FAMILY B"/>
    <property type="match status" value="1"/>
</dbReference>
<feature type="domain" description="Peptidase C39" evidence="12">
    <location>
        <begin position="13"/>
        <end position="133"/>
    </location>
</feature>
<evidence type="ECO:0000256" key="3">
    <source>
        <dbReference type="ARBA" id="ARBA00022519"/>
    </source>
</evidence>
<dbReference type="SUPFAM" id="SSF52540">
    <property type="entry name" value="P-loop containing nucleoside triphosphate hydrolases"/>
    <property type="match status" value="1"/>
</dbReference>
<dbReference type="GO" id="GO:0008233">
    <property type="term" value="F:peptidase activity"/>
    <property type="evidence" value="ECO:0007669"/>
    <property type="project" value="InterPro"/>
</dbReference>
<feature type="transmembrane region" description="Helical" evidence="9">
    <location>
        <begin position="200"/>
        <end position="221"/>
    </location>
</feature>
<protein>
    <submittedName>
        <fullName evidence="13">ABC transporter permease</fullName>
    </submittedName>
</protein>
<dbReference type="InterPro" id="IPR003439">
    <property type="entry name" value="ABC_transporter-like_ATP-bd"/>
</dbReference>
<evidence type="ECO:0000256" key="7">
    <source>
        <dbReference type="ARBA" id="ARBA00022989"/>
    </source>
</evidence>
<evidence type="ECO:0000256" key="8">
    <source>
        <dbReference type="ARBA" id="ARBA00023136"/>
    </source>
</evidence>
<comment type="subcellular location">
    <subcellularLocation>
        <location evidence="1">Cell membrane</location>
        <topology evidence="1">Multi-pass membrane protein</topology>
    </subcellularLocation>
</comment>
<dbReference type="SMART" id="SM00382">
    <property type="entry name" value="AAA"/>
    <property type="match status" value="1"/>
</dbReference>
<dbReference type="GO" id="GO:0006508">
    <property type="term" value="P:proteolysis"/>
    <property type="evidence" value="ECO:0007669"/>
    <property type="project" value="InterPro"/>
</dbReference>
<feature type="transmembrane region" description="Helical" evidence="9">
    <location>
        <begin position="163"/>
        <end position="180"/>
    </location>
</feature>
<dbReference type="PROSITE" id="PS50990">
    <property type="entry name" value="PEPTIDASE_C39"/>
    <property type="match status" value="1"/>
</dbReference>
<dbReference type="SUPFAM" id="SSF90123">
    <property type="entry name" value="ABC transporter transmembrane region"/>
    <property type="match status" value="1"/>
</dbReference>
<dbReference type="PROSITE" id="PS00211">
    <property type="entry name" value="ABC_TRANSPORTER_1"/>
    <property type="match status" value="1"/>
</dbReference>
<dbReference type="InterPro" id="IPR003593">
    <property type="entry name" value="AAA+_ATPase"/>
</dbReference>
<keyword evidence="5" id="KW-0547">Nucleotide-binding</keyword>
<feature type="transmembrane region" description="Helical" evidence="9">
    <location>
        <begin position="274"/>
        <end position="296"/>
    </location>
</feature>
<dbReference type="PROSITE" id="PS50893">
    <property type="entry name" value="ABC_TRANSPORTER_2"/>
    <property type="match status" value="1"/>
</dbReference>
<reference evidence="13 14" key="1">
    <citation type="submission" date="2015-11" db="EMBL/GenBank/DDBJ databases">
        <title>Expanding the genomic diversity of Burkholderia species for the development of highly accurate diagnostics.</title>
        <authorList>
            <person name="Sahl J."/>
            <person name="Keim P."/>
            <person name="Wagner D."/>
        </authorList>
    </citation>
    <scope>NUCLEOTIDE SEQUENCE [LARGE SCALE GENOMIC DNA]</scope>
    <source>
        <strain evidence="13 14">TSV85</strain>
    </source>
</reference>
<dbReference type="InterPro" id="IPR011527">
    <property type="entry name" value="ABC1_TM_dom"/>
</dbReference>
<dbReference type="InterPro" id="IPR017871">
    <property type="entry name" value="ABC_transporter-like_CS"/>
</dbReference>
<feature type="domain" description="ABC transporter" evidence="10">
    <location>
        <begin position="481"/>
        <end position="705"/>
    </location>
</feature>
<accession>A0A124P815</accession>
<dbReference type="Gene3D" id="1.20.1560.10">
    <property type="entry name" value="ABC transporter type 1, transmembrane domain"/>
    <property type="match status" value="1"/>
</dbReference>
<keyword evidence="8 9" id="KW-0472">Membrane</keyword>
<evidence type="ECO:0000256" key="6">
    <source>
        <dbReference type="ARBA" id="ARBA00022840"/>
    </source>
</evidence>
<dbReference type="PANTHER" id="PTHR24221:SF606">
    <property type="entry name" value="COLICIN V SECRETION-PROCESSING ATP-BINDING PROTEIN"/>
    <property type="match status" value="1"/>
</dbReference>
<dbReference type="Pfam" id="PF00664">
    <property type="entry name" value="ABC_membrane"/>
    <property type="match status" value="1"/>
</dbReference>
<dbReference type="GO" id="GO:0005886">
    <property type="term" value="C:plasma membrane"/>
    <property type="evidence" value="ECO:0007669"/>
    <property type="project" value="UniProtKB-SubCell"/>
</dbReference>
<keyword evidence="7 9" id="KW-1133">Transmembrane helix</keyword>
<dbReference type="OrthoDB" id="8554730at2"/>
<proteinExistence type="predicted"/>
<evidence type="ECO:0000259" key="11">
    <source>
        <dbReference type="PROSITE" id="PS50929"/>
    </source>
</evidence>
<dbReference type="AlphaFoldDB" id="A0A124P815"/>
<evidence type="ECO:0000259" key="10">
    <source>
        <dbReference type="PROSITE" id="PS50893"/>
    </source>
</evidence>
<evidence type="ECO:0000256" key="9">
    <source>
        <dbReference type="SAM" id="Phobius"/>
    </source>
</evidence>
<evidence type="ECO:0000259" key="12">
    <source>
        <dbReference type="PROSITE" id="PS50990"/>
    </source>
</evidence>
<organism evidence="13 14">
    <name type="scientific">Burkholderia singularis</name>
    <dbReference type="NCBI Taxonomy" id="1503053"/>
    <lineage>
        <taxon>Bacteria</taxon>
        <taxon>Pseudomonadati</taxon>
        <taxon>Pseudomonadota</taxon>
        <taxon>Betaproteobacteria</taxon>
        <taxon>Burkholderiales</taxon>
        <taxon>Burkholderiaceae</taxon>
        <taxon>Burkholderia</taxon>
        <taxon>pseudomallei group</taxon>
    </lineage>
</organism>
<dbReference type="InterPro" id="IPR036640">
    <property type="entry name" value="ABC1_TM_sf"/>
</dbReference>
<dbReference type="Gene3D" id="3.90.70.10">
    <property type="entry name" value="Cysteine proteinases"/>
    <property type="match status" value="1"/>
</dbReference>
<dbReference type="GO" id="GO:0140359">
    <property type="term" value="F:ABC-type transporter activity"/>
    <property type="evidence" value="ECO:0007669"/>
    <property type="project" value="InterPro"/>
</dbReference>
<dbReference type="GO" id="GO:0005524">
    <property type="term" value="F:ATP binding"/>
    <property type="evidence" value="ECO:0007669"/>
    <property type="project" value="UniProtKB-KW"/>
</dbReference>
<dbReference type="Proteomes" id="UP000062788">
    <property type="component" value="Unassembled WGS sequence"/>
</dbReference>
<keyword evidence="3" id="KW-0997">Cell inner membrane</keyword>
<dbReference type="InterPro" id="IPR005074">
    <property type="entry name" value="Peptidase_C39"/>
</dbReference>
<dbReference type="GO" id="GO:0016887">
    <property type="term" value="F:ATP hydrolysis activity"/>
    <property type="evidence" value="ECO:0007669"/>
    <property type="project" value="InterPro"/>
</dbReference>
<sequence length="707" mass="78732">MWFNTKKVRPILQDEVTECGLACIAMIATWHGRDTTLRTLRNRYPVKIDSGLSFFELMEIANDLGLRSRGLQFEANEIDALKLPCILHWGMNHFVVLTKVGYGNVHIVDPALGETKMPLAQALSQITGYALELNPDIGFKHAGTTDRIRLRDYLNGLTGIRKSLLIGVGAGIATQLLLLLGPSYVQLTIDEALKKTDIDILYLLTILFSIVFLFDTLYSNLVGNIKSYLRNIISQQLSSNMVGHLARLPIGYYLFHNTGDSISRVSSMSEVGRFLVDGLIGGLLNIVTCVLTLVLMLYYSPVLAGISLAGMVLFALSRLAIQPQLQDAMSQILTRGAEADALLIENIRSAHSIKLLSSETSRSNLWVNAFTQKLQAIRQQERLQLLFDAISKGIVHVEQLVIVTYGAWLVMHGQSTIGVIYAFIQYKNLFADKFIDSIQLYVRRKVLQVHMDRVADVLQTETEEPVPDAAVRSVEQFDGSLSIRSLSYTPKGGRRAILENVNLDVPAGSKIAIVGRTGSGKTTLLNLICGLYKPAPNMLFVGGVDLSEVNLRLYRKHIAAVTQSDQLFRGTIRDNITNFAPAPRLGSMFEAARLACIDRDIDMLDNRYDTPLGDTQKFLSAGQMQRLLIARALYCEPRLLILDEFSSNLDQATTHEICRNVLTLPCTIVLVTHDASILSMVDRIYEMRDGKLAEIDRAQQQEFEVPR</sequence>
<dbReference type="Gene3D" id="3.40.50.300">
    <property type="entry name" value="P-loop containing nucleotide triphosphate hydrolases"/>
    <property type="match status" value="1"/>
</dbReference>
<dbReference type="RefSeq" id="WP_059520305.1">
    <property type="nucleotide sequence ID" value="NZ_LOWA01000056.1"/>
</dbReference>
<keyword evidence="4 9" id="KW-0812">Transmembrane</keyword>
<dbReference type="InterPro" id="IPR027417">
    <property type="entry name" value="P-loop_NTPase"/>
</dbReference>
<feature type="transmembrane region" description="Helical" evidence="9">
    <location>
        <begin position="302"/>
        <end position="321"/>
    </location>
</feature>
<evidence type="ECO:0000256" key="2">
    <source>
        <dbReference type="ARBA" id="ARBA00022475"/>
    </source>
</evidence>
<dbReference type="InterPro" id="IPR039421">
    <property type="entry name" value="Type_1_exporter"/>
</dbReference>
<keyword evidence="6" id="KW-0067">ATP-binding</keyword>
<dbReference type="PROSITE" id="PS50929">
    <property type="entry name" value="ABC_TM1F"/>
    <property type="match status" value="1"/>
</dbReference>
<keyword evidence="2" id="KW-1003">Cell membrane</keyword>